<keyword evidence="1" id="KW-0812">Transmembrane</keyword>
<evidence type="ECO:0000313" key="2">
    <source>
        <dbReference type="EMBL" id="ADQ53001.1"/>
    </source>
</evidence>
<sequence length="122" mass="14184">MNSQAAAVRCVVISAIIVVVGVLLFQMDKQMDKVFLTELIKLEGDVIRNRDAFNHADEQITYQEQQDIYDRNTMALSEARGQYRVYLRNACYKLSLRDSVAFKMKRDMELYDYCKDMVGVIK</sequence>
<keyword evidence="3" id="KW-1185">Reference proteome</keyword>
<protein>
    <submittedName>
        <fullName evidence="2">Uncharacterized protein</fullName>
    </submittedName>
</protein>
<reference evidence="2 3" key="1">
    <citation type="journal article" date="2010" name="Virol. J.">
        <title>Genomes of the T4-related bacteriophages as windows on microbial genome evolution.</title>
        <authorList>
            <person name="Petrov V.M."/>
            <person name="Ratnayaka S."/>
            <person name="Nolan J.M."/>
            <person name="Miller E.S."/>
            <person name="Karam J.D."/>
        </authorList>
    </citation>
    <scope>NUCLEOTIDE SEQUENCE [LARGE SCALE GENOMIC DNA]</scope>
</reference>
<proteinExistence type="predicted"/>
<gene>
    <name evidence="2" type="ORF">PX29p282</name>
</gene>
<keyword evidence="1" id="KW-0472">Membrane</keyword>
<organism evidence="2 3">
    <name type="scientific">Aeromonas phage PX29</name>
    <dbReference type="NCBI Taxonomy" id="926067"/>
    <lineage>
        <taxon>Viruses</taxon>
        <taxon>Duplodnaviria</taxon>
        <taxon>Heunggongvirae</taxon>
        <taxon>Uroviricota</taxon>
        <taxon>Caudoviricetes</taxon>
        <taxon>Pantevenvirales</taxon>
        <taxon>Straboviridae</taxon>
        <taxon>Angelvirus</taxon>
        <taxon>Angelvirus px29</taxon>
    </lineage>
</organism>
<keyword evidence="1" id="KW-1133">Transmembrane helix</keyword>
<dbReference type="Proteomes" id="UP000008726">
    <property type="component" value="Segment"/>
</dbReference>
<dbReference type="KEGG" id="vg:18560206"/>
<name>E5DQL5_9CAUD</name>
<dbReference type="EMBL" id="GU396103">
    <property type="protein sequence ID" value="ADQ53001.1"/>
    <property type="molecule type" value="Genomic_DNA"/>
</dbReference>
<accession>E5DQL5</accession>
<evidence type="ECO:0000256" key="1">
    <source>
        <dbReference type="SAM" id="Phobius"/>
    </source>
</evidence>
<dbReference type="GeneID" id="18560206"/>
<evidence type="ECO:0000313" key="3">
    <source>
        <dbReference type="Proteomes" id="UP000008726"/>
    </source>
</evidence>
<dbReference type="RefSeq" id="YP_009011711.1">
    <property type="nucleotide sequence ID" value="NC_023688.1"/>
</dbReference>
<dbReference type="OrthoDB" id="34878at10239"/>
<feature type="transmembrane region" description="Helical" evidence="1">
    <location>
        <begin position="6"/>
        <end position="25"/>
    </location>
</feature>